<comment type="caution">
    <text evidence="1">The sequence shown here is derived from an EMBL/GenBank/DDBJ whole genome shotgun (WGS) entry which is preliminary data.</text>
</comment>
<sequence>MKNAASMVEFSALFFLFLTALISGSYLFETTHQSLVEADSTISGRDRNLIETPLIEGSETVDGASVVQSIFHIAEINADIQVDGLLYDKNLNMDYTDVSMISVNDMYHTEYERDSNGILQKLIFRRV</sequence>
<dbReference type="AlphaFoldDB" id="A0A0D7WUP5"/>
<dbReference type="OrthoDB" id="2625965at2"/>
<organism evidence="1 2">
    <name type="scientific">Paenibacillus terrae</name>
    <dbReference type="NCBI Taxonomy" id="159743"/>
    <lineage>
        <taxon>Bacteria</taxon>
        <taxon>Bacillati</taxon>
        <taxon>Bacillota</taxon>
        <taxon>Bacilli</taxon>
        <taxon>Bacillales</taxon>
        <taxon>Paenibacillaceae</taxon>
        <taxon>Paenibacillus</taxon>
    </lineage>
</organism>
<evidence type="ECO:0000313" key="2">
    <source>
        <dbReference type="Proteomes" id="UP000032534"/>
    </source>
</evidence>
<dbReference type="PATRIC" id="fig|159743.3.peg.5715"/>
<protein>
    <submittedName>
        <fullName evidence="1">Uncharacterized protein</fullName>
    </submittedName>
</protein>
<keyword evidence="2" id="KW-1185">Reference proteome</keyword>
<dbReference type="RefSeq" id="WP_044648789.1">
    <property type="nucleotide sequence ID" value="NZ_JTHP01000079.1"/>
</dbReference>
<accession>A0A0D7WUP5</accession>
<reference evidence="1 2" key="1">
    <citation type="submission" date="2014-11" db="EMBL/GenBank/DDBJ databases">
        <title>Draft Genome Sequences of Paenibacillus polymyxa NRRL B-30509 and Paenibacillus terrae NRRL B-30644, Strains from a Poultry Environment that Produce Tridecaptin A and Paenicidins.</title>
        <authorList>
            <person name="van Belkum M.J."/>
            <person name="Lohans C.T."/>
            <person name="Vederas J.C."/>
        </authorList>
    </citation>
    <scope>NUCLEOTIDE SEQUENCE [LARGE SCALE GENOMIC DNA]</scope>
    <source>
        <strain evidence="1 2">NRRL B-30644</strain>
    </source>
</reference>
<name>A0A0D7WUP5_9BACL</name>
<dbReference type="EMBL" id="JTHP01000079">
    <property type="protein sequence ID" value="KJD42880.1"/>
    <property type="molecule type" value="Genomic_DNA"/>
</dbReference>
<gene>
    <name evidence="1" type="ORF">QD47_25770</name>
</gene>
<evidence type="ECO:0000313" key="1">
    <source>
        <dbReference type="EMBL" id="KJD42880.1"/>
    </source>
</evidence>
<proteinExistence type="predicted"/>
<dbReference type="Proteomes" id="UP000032534">
    <property type="component" value="Unassembled WGS sequence"/>
</dbReference>